<accession>A0AAD7HNR7</accession>
<gene>
    <name evidence="2" type="ORF">B0H16DRAFT_1472558</name>
</gene>
<keyword evidence="3" id="KW-1185">Reference proteome</keyword>
<name>A0AAD7HNR7_9AGAR</name>
<sequence length="191" mass="20505">MAAEGLVLARIVAGWENSLRYTISAHAVDQDDAAQMHSSARETGRVQPSLVRAPDAPTQCSRMQTVIGSTMNEHLPAGGKQHPLQRPGTNAPSAWELDGAQATGPSEARVGSGSFRVGSGTARRVGKYRANGEGEHNTTEAQDERILLGTRREKGSEKGRRVGESDLETVLLREAKQRLLTNCSTGSRIAY</sequence>
<comment type="caution">
    <text evidence="2">The sequence shown here is derived from an EMBL/GenBank/DDBJ whole genome shotgun (WGS) entry which is preliminary data.</text>
</comment>
<protein>
    <submittedName>
        <fullName evidence="2">Uncharacterized protein</fullName>
    </submittedName>
</protein>
<evidence type="ECO:0000313" key="2">
    <source>
        <dbReference type="EMBL" id="KAJ7724120.1"/>
    </source>
</evidence>
<evidence type="ECO:0000313" key="3">
    <source>
        <dbReference type="Proteomes" id="UP001215598"/>
    </source>
</evidence>
<organism evidence="2 3">
    <name type="scientific">Mycena metata</name>
    <dbReference type="NCBI Taxonomy" id="1033252"/>
    <lineage>
        <taxon>Eukaryota</taxon>
        <taxon>Fungi</taxon>
        <taxon>Dikarya</taxon>
        <taxon>Basidiomycota</taxon>
        <taxon>Agaricomycotina</taxon>
        <taxon>Agaricomycetes</taxon>
        <taxon>Agaricomycetidae</taxon>
        <taxon>Agaricales</taxon>
        <taxon>Marasmiineae</taxon>
        <taxon>Mycenaceae</taxon>
        <taxon>Mycena</taxon>
    </lineage>
</organism>
<dbReference type="EMBL" id="JARKIB010000205">
    <property type="protein sequence ID" value="KAJ7724120.1"/>
    <property type="molecule type" value="Genomic_DNA"/>
</dbReference>
<dbReference type="AlphaFoldDB" id="A0AAD7HNR7"/>
<evidence type="ECO:0000256" key="1">
    <source>
        <dbReference type="SAM" id="MobiDB-lite"/>
    </source>
</evidence>
<reference evidence="2" key="1">
    <citation type="submission" date="2023-03" db="EMBL/GenBank/DDBJ databases">
        <title>Massive genome expansion in bonnet fungi (Mycena s.s.) driven by repeated elements and novel gene families across ecological guilds.</title>
        <authorList>
            <consortium name="Lawrence Berkeley National Laboratory"/>
            <person name="Harder C.B."/>
            <person name="Miyauchi S."/>
            <person name="Viragh M."/>
            <person name="Kuo A."/>
            <person name="Thoen E."/>
            <person name="Andreopoulos B."/>
            <person name="Lu D."/>
            <person name="Skrede I."/>
            <person name="Drula E."/>
            <person name="Henrissat B."/>
            <person name="Morin E."/>
            <person name="Kohler A."/>
            <person name="Barry K."/>
            <person name="LaButti K."/>
            <person name="Morin E."/>
            <person name="Salamov A."/>
            <person name="Lipzen A."/>
            <person name="Mereny Z."/>
            <person name="Hegedus B."/>
            <person name="Baldrian P."/>
            <person name="Stursova M."/>
            <person name="Weitz H."/>
            <person name="Taylor A."/>
            <person name="Grigoriev I.V."/>
            <person name="Nagy L.G."/>
            <person name="Martin F."/>
            <person name="Kauserud H."/>
        </authorList>
    </citation>
    <scope>NUCLEOTIDE SEQUENCE</scope>
    <source>
        <strain evidence="2">CBHHK182m</strain>
    </source>
</reference>
<feature type="region of interest" description="Disordered" evidence="1">
    <location>
        <begin position="37"/>
        <end position="56"/>
    </location>
</feature>
<dbReference type="Proteomes" id="UP001215598">
    <property type="component" value="Unassembled WGS sequence"/>
</dbReference>
<proteinExistence type="predicted"/>